<gene>
    <name evidence="1" type="ORF">K678_17676</name>
</gene>
<comment type="caution">
    <text evidence="1">The sequence shown here is derived from an EMBL/GenBank/DDBJ whole genome shotgun (WGS) entry which is preliminary data.</text>
</comment>
<organism evidence="1 2">
    <name type="scientific">Magnetospirillum fulvum MGU-K5</name>
    <dbReference type="NCBI Taxonomy" id="1316936"/>
    <lineage>
        <taxon>Bacteria</taxon>
        <taxon>Pseudomonadati</taxon>
        <taxon>Pseudomonadota</taxon>
        <taxon>Alphaproteobacteria</taxon>
        <taxon>Rhodospirillales</taxon>
        <taxon>Rhodospirillaceae</taxon>
        <taxon>Magnetospirillum</taxon>
    </lineage>
</organism>
<feature type="non-terminal residue" evidence="1">
    <location>
        <position position="24"/>
    </location>
</feature>
<evidence type="ECO:0000313" key="1">
    <source>
        <dbReference type="EMBL" id="EPY00128.1"/>
    </source>
</evidence>
<protein>
    <recommendedName>
        <fullName evidence="3">Electron transfer flavoprotein subunit alpha/FixB family protein</fullName>
    </recommendedName>
</protein>
<proteinExistence type="predicted"/>
<dbReference type="EMBL" id="AQPH01000168">
    <property type="protein sequence ID" value="EPY00128.1"/>
    <property type="molecule type" value="Genomic_DNA"/>
</dbReference>
<accession>S9S7R8</accession>
<evidence type="ECO:0008006" key="3">
    <source>
        <dbReference type="Google" id="ProtNLM"/>
    </source>
</evidence>
<name>S9S7R8_MAGFU</name>
<sequence>MSVLVLAEHEAGALKPATLNTVTA</sequence>
<dbReference type="AlphaFoldDB" id="S9S7R8"/>
<evidence type="ECO:0000313" key="2">
    <source>
        <dbReference type="Proteomes" id="UP000015350"/>
    </source>
</evidence>
<dbReference type="Proteomes" id="UP000015350">
    <property type="component" value="Unassembled WGS sequence"/>
</dbReference>
<reference evidence="1 2" key="1">
    <citation type="submission" date="2013-04" db="EMBL/GenBank/DDBJ databases">
        <authorList>
            <person name="Kuznetsov B."/>
            <person name="Ivanovsky R."/>
        </authorList>
    </citation>
    <scope>NUCLEOTIDE SEQUENCE [LARGE SCALE GENOMIC DNA]</scope>
    <source>
        <strain evidence="1 2">MGU-K5</strain>
    </source>
</reference>